<dbReference type="Proteomes" id="UP001589610">
    <property type="component" value="Unassembled WGS sequence"/>
</dbReference>
<dbReference type="InterPro" id="IPR011990">
    <property type="entry name" value="TPR-like_helical_dom_sf"/>
</dbReference>
<dbReference type="RefSeq" id="WP_386153859.1">
    <property type="nucleotide sequence ID" value="NZ_JBHMBS010000001.1"/>
</dbReference>
<evidence type="ECO:0000313" key="1">
    <source>
        <dbReference type="EMBL" id="MFB9674420.1"/>
    </source>
</evidence>
<dbReference type="SUPFAM" id="SSF48452">
    <property type="entry name" value="TPR-like"/>
    <property type="match status" value="1"/>
</dbReference>
<dbReference type="Gene3D" id="1.25.40.10">
    <property type="entry name" value="Tetratricopeptide repeat domain"/>
    <property type="match status" value="1"/>
</dbReference>
<proteinExistence type="predicted"/>
<gene>
    <name evidence="1" type="ORF">ACFFRH_02865</name>
</gene>
<name>A0ABV5T5S5_9ACTN</name>
<dbReference type="EMBL" id="JBHMBS010000001">
    <property type="protein sequence ID" value="MFB9674420.1"/>
    <property type="molecule type" value="Genomic_DNA"/>
</dbReference>
<accession>A0ABV5T5S5</accession>
<keyword evidence="2" id="KW-1185">Reference proteome</keyword>
<protein>
    <recommendedName>
        <fullName evidence="3">Transcriptional regulator</fullName>
    </recommendedName>
</protein>
<evidence type="ECO:0000313" key="2">
    <source>
        <dbReference type="Proteomes" id="UP001589610"/>
    </source>
</evidence>
<comment type="caution">
    <text evidence="1">The sequence shown here is derived from an EMBL/GenBank/DDBJ whole genome shotgun (WGS) entry which is preliminary data.</text>
</comment>
<reference evidence="1 2" key="1">
    <citation type="submission" date="2024-09" db="EMBL/GenBank/DDBJ databases">
        <authorList>
            <person name="Sun Q."/>
            <person name="Mori K."/>
        </authorList>
    </citation>
    <scope>NUCLEOTIDE SEQUENCE [LARGE SCALE GENOMIC DNA]</scope>
    <source>
        <strain evidence="1 2">JCM 3028</strain>
    </source>
</reference>
<organism evidence="1 2">
    <name type="scientific">Streptosporangium vulgare</name>
    <dbReference type="NCBI Taxonomy" id="46190"/>
    <lineage>
        <taxon>Bacteria</taxon>
        <taxon>Bacillati</taxon>
        <taxon>Actinomycetota</taxon>
        <taxon>Actinomycetes</taxon>
        <taxon>Streptosporangiales</taxon>
        <taxon>Streptosporangiaceae</taxon>
        <taxon>Streptosporangium</taxon>
    </lineage>
</organism>
<evidence type="ECO:0008006" key="3">
    <source>
        <dbReference type="Google" id="ProtNLM"/>
    </source>
</evidence>
<sequence>MAGNTVNSQLQAWVDASGLSLGEISRRVGALARGRGYRQVAPDTTRVRRWLNGEQPRPPVPELLAQVLSEELRRSLTPSDLGLTTTALPLDTIELPLLRESAAETLVGWTRMDLLMPDRREVLNLIVGTPLVASTAHLLETAGRPLSRRQAGFGTDTVAALEEVTAAFARLESAHGGALCRSAIVGQLAEVMRRIQDGVPDSLRVRVFATTADLAALAGWTSHDAGRYGAAQRYWSYALYAAGEAGVPGRGAEIVTRMSHQMIYLGRLHDALALLDLAAARAQRDGQVAVQALVQSQTGRVHAGLGRAGEAARHLGHADELLAQVTDSPEWVAYFDVAEHAGARAVSARDLTHLGHHGHPASPHFEAALRLRKPGFDRVQTMDLIGLAAALLDEGDLDRAAAAGRQALESAGLQSALVAARLNTLLSAADRHHTAEIIELRAQAADFAARAPITSQVAA</sequence>